<sequence length="148" mass="15894">MYEFVDRHPASLSNSGRLVLWAMRGWSESTARKSCPPLALYRGFSRVGAGGAVHDFHTASTSLHGDALAPFTIAPMKSCSISEDEAMLLALWRGVALEDSDLVAGTLKLLVKPEAILTIARSMSGCSEQLKLAGLDLSQPLPLRESLP</sequence>
<gene>
    <name evidence="1" type="ORF">ABUH87_07650</name>
</gene>
<accession>A0ABV3RAT7</accession>
<dbReference type="EMBL" id="JBFNXR010000021">
    <property type="protein sequence ID" value="MEW9855055.1"/>
    <property type="molecule type" value="Genomic_DNA"/>
</dbReference>
<proteinExistence type="predicted"/>
<protein>
    <submittedName>
        <fullName evidence="1">Uncharacterized protein</fullName>
    </submittedName>
</protein>
<name>A0ABV3RAT7_9SPHN</name>
<reference evidence="1 2" key="1">
    <citation type="submission" date="2024-06" db="EMBL/GenBank/DDBJ databases">
        <title>Novosphingobium rhizovicinus M1R2S20.</title>
        <authorList>
            <person name="Sun J.-Q."/>
        </authorList>
    </citation>
    <scope>NUCLEOTIDE SEQUENCE [LARGE SCALE GENOMIC DNA]</scope>
    <source>
        <strain evidence="1 2">M1R2S20</strain>
    </source>
</reference>
<comment type="caution">
    <text evidence="1">The sequence shown here is derived from an EMBL/GenBank/DDBJ whole genome shotgun (WGS) entry which is preliminary data.</text>
</comment>
<organism evidence="1 2">
    <name type="scientific">Novosphingobium rhizovicinum</name>
    <dbReference type="NCBI Taxonomy" id="3228928"/>
    <lineage>
        <taxon>Bacteria</taxon>
        <taxon>Pseudomonadati</taxon>
        <taxon>Pseudomonadota</taxon>
        <taxon>Alphaproteobacteria</taxon>
        <taxon>Sphingomonadales</taxon>
        <taxon>Sphingomonadaceae</taxon>
        <taxon>Novosphingobium</taxon>
    </lineage>
</organism>
<keyword evidence="2" id="KW-1185">Reference proteome</keyword>
<dbReference type="Proteomes" id="UP001556118">
    <property type="component" value="Unassembled WGS sequence"/>
</dbReference>
<dbReference type="RefSeq" id="WP_367772043.1">
    <property type="nucleotide sequence ID" value="NZ_JBFNXR010000021.1"/>
</dbReference>
<evidence type="ECO:0000313" key="1">
    <source>
        <dbReference type="EMBL" id="MEW9855055.1"/>
    </source>
</evidence>
<evidence type="ECO:0000313" key="2">
    <source>
        <dbReference type="Proteomes" id="UP001556118"/>
    </source>
</evidence>